<feature type="compositionally biased region" description="Basic and acidic residues" evidence="5">
    <location>
        <begin position="79"/>
        <end position="101"/>
    </location>
</feature>
<organism evidence="8 9">
    <name type="scientific">Amaricoccus solimangrovi</name>
    <dbReference type="NCBI Taxonomy" id="2589815"/>
    <lineage>
        <taxon>Bacteria</taxon>
        <taxon>Pseudomonadati</taxon>
        <taxon>Pseudomonadota</taxon>
        <taxon>Alphaproteobacteria</taxon>
        <taxon>Rhodobacterales</taxon>
        <taxon>Paracoccaceae</taxon>
        <taxon>Amaricoccus</taxon>
    </lineage>
</organism>
<evidence type="ECO:0000256" key="2">
    <source>
        <dbReference type="ARBA" id="ARBA00022692"/>
    </source>
</evidence>
<dbReference type="Pfam" id="PF06305">
    <property type="entry name" value="LapA_dom"/>
    <property type="match status" value="1"/>
</dbReference>
<dbReference type="AlphaFoldDB" id="A0A501WPF2"/>
<dbReference type="Proteomes" id="UP000319255">
    <property type="component" value="Unassembled WGS sequence"/>
</dbReference>
<name>A0A501WPF2_9RHOB</name>
<evidence type="ECO:0000259" key="7">
    <source>
        <dbReference type="Pfam" id="PF06305"/>
    </source>
</evidence>
<evidence type="ECO:0000256" key="5">
    <source>
        <dbReference type="SAM" id="MobiDB-lite"/>
    </source>
</evidence>
<feature type="transmembrane region" description="Helical" evidence="6">
    <location>
        <begin position="48"/>
        <end position="69"/>
    </location>
</feature>
<protein>
    <submittedName>
        <fullName evidence="8">LapA family protein</fullName>
    </submittedName>
</protein>
<dbReference type="InterPro" id="IPR010445">
    <property type="entry name" value="LapA_dom"/>
</dbReference>
<accession>A0A501WPF2</accession>
<dbReference type="GO" id="GO:0005886">
    <property type="term" value="C:plasma membrane"/>
    <property type="evidence" value="ECO:0007669"/>
    <property type="project" value="InterPro"/>
</dbReference>
<keyword evidence="2 6" id="KW-0812">Transmembrane</keyword>
<feature type="domain" description="Lipopolysaccharide assembly protein A" evidence="7">
    <location>
        <begin position="23"/>
        <end position="91"/>
    </location>
</feature>
<evidence type="ECO:0000313" key="8">
    <source>
        <dbReference type="EMBL" id="TPE50220.1"/>
    </source>
</evidence>
<evidence type="ECO:0000256" key="6">
    <source>
        <dbReference type="SAM" id="Phobius"/>
    </source>
</evidence>
<keyword evidence="3 6" id="KW-1133">Transmembrane helix</keyword>
<keyword evidence="4 6" id="KW-0472">Membrane</keyword>
<evidence type="ECO:0000256" key="1">
    <source>
        <dbReference type="ARBA" id="ARBA00022475"/>
    </source>
</evidence>
<sequence>MRTVKILLLALILLVIVVLSLANRELVTLNLLPEGMATLMPVSVQVPLFLVSLLSILVGMILGYLLEWLREHKHRRRASEHAREAARLSREMHELRTSTGKPEDEVLALISR</sequence>
<reference evidence="8 9" key="1">
    <citation type="submission" date="2019-06" db="EMBL/GenBank/DDBJ databases">
        <title>A novel bacterium of genus Amaricoccus, isolated from marine sediment.</title>
        <authorList>
            <person name="Huang H."/>
            <person name="Mo K."/>
            <person name="Hu Y."/>
        </authorList>
    </citation>
    <scope>NUCLEOTIDE SEQUENCE [LARGE SCALE GENOMIC DNA]</scope>
    <source>
        <strain evidence="8 9">HB172011</strain>
    </source>
</reference>
<keyword evidence="1" id="KW-1003">Cell membrane</keyword>
<proteinExistence type="predicted"/>
<dbReference type="RefSeq" id="WP_140454504.1">
    <property type="nucleotide sequence ID" value="NZ_VFRP01000011.1"/>
</dbReference>
<gene>
    <name evidence="8" type="ORF">FJM51_12610</name>
</gene>
<feature type="region of interest" description="Disordered" evidence="5">
    <location>
        <begin position="77"/>
        <end position="101"/>
    </location>
</feature>
<comment type="caution">
    <text evidence="8">The sequence shown here is derived from an EMBL/GenBank/DDBJ whole genome shotgun (WGS) entry which is preliminary data.</text>
</comment>
<evidence type="ECO:0000256" key="4">
    <source>
        <dbReference type="ARBA" id="ARBA00023136"/>
    </source>
</evidence>
<keyword evidence="9" id="KW-1185">Reference proteome</keyword>
<dbReference type="EMBL" id="VFRP01000011">
    <property type="protein sequence ID" value="TPE50220.1"/>
    <property type="molecule type" value="Genomic_DNA"/>
</dbReference>
<evidence type="ECO:0000256" key="3">
    <source>
        <dbReference type="ARBA" id="ARBA00022989"/>
    </source>
</evidence>
<evidence type="ECO:0000313" key="9">
    <source>
        <dbReference type="Proteomes" id="UP000319255"/>
    </source>
</evidence>
<dbReference type="OrthoDB" id="7689797at2"/>